<dbReference type="Proteomes" id="UP000019277">
    <property type="component" value="Unassembled WGS sequence"/>
</dbReference>
<proteinExistence type="predicted"/>
<keyword evidence="3" id="KW-1185">Reference proteome</keyword>
<dbReference type="STRING" id="909613.UO65_4930"/>
<evidence type="ECO:0000259" key="1">
    <source>
        <dbReference type="SMART" id="SM00849"/>
    </source>
</evidence>
<dbReference type="Pfam" id="PF13483">
    <property type="entry name" value="Lactamase_B_3"/>
    <property type="match status" value="1"/>
</dbReference>
<dbReference type="InterPro" id="IPR050114">
    <property type="entry name" value="UPF0173_UPF0282_UlaG_hydrolase"/>
</dbReference>
<dbReference type="PANTHER" id="PTHR43546:SF3">
    <property type="entry name" value="UPF0173 METAL-DEPENDENT HYDROLASE MJ1163"/>
    <property type="match status" value="1"/>
</dbReference>
<dbReference type="InterPro" id="IPR001279">
    <property type="entry name" value="Metallo-B-lactamas"/>
</dbReference>
<organism evidence="2 3">
    <name type="scientific">Actinokineospora spheciospongiae</name>
    <dbReference type="NCBI Taxonomy" id="909613"/>
    <lineage>
        <taxon>Bacteria</taxon>
        <taxon>Bacillati</taxon>
        <taxon>Actinomycetota</taxon>
        <taxon>Actinomycetes</taxon>
        <taxon>Pseudonocardiales</taxon>
        <taxon>Pseudonocardiaceae</taxon>
        <taxon>Actinokineospora</taxon>
    </lineage>
</organism>
<dbReference type="EMBL" id="AYXG01000185">
    <property type="protein sequence ID" value="EWC59787.1"/>
    <property type="molecule type" value="Genomic_DNA"/>
</dbReference>
<name>W7ISR3_9PSEU</name>
<evidence type="ECO:0000313" key="2">
    <source>
        <dbReference type="EMBL" id="EWC59787.1"/>
    </source>
</evidence>
<accession>W7ISR3</accession>
<dbReference type="Gene3D" id="3.60.15.10">
    <property type="entry name" value="Ribonuclease Z/Hydroxyacylglutathione hydrolase-like"/>
    <property type="match status" value="1"/>
</dbReference>
<dbReference type="InterPro" id="IPR036866">
    <property type="entry name" value="RibonucZ/Hydroxyglut_hydro"/>
</dbReference>
<evidence type="ECO:0000313" key="3">
    <source>
        <dbReference type="Proteomes" id="UP000019277"/>
    </source>
</evidence>
<dbReference type="PANTHER" id="PTHR43546">
    <property type="entry name" value="UPF0173 METAL-DEPENDENT HYDROLASE MJ1163-RELATED"/>
    <property type="match status" value="1"/>
</dbReference>
<comment type="caution">
    <text evidence="2">The sequence shown here is derived from an EMBL/GenBank/DDBJ whole genome shotgun (WGS) entry which is preliminary data.</text>
</comment>
<gene>
    <name evidence="2" type="ORF">UO65_4930</name>
</gene>
<dbReference type="eggNOG" id="COG2220">
    <property type="taxonomic scope" value="Bacteria"/>
</dbReference>
<reference evidence="2 3" key="1">
    <citation type="journal article" date="2014" name="Genome Announc.">
        <title>Draft Genome Sequence of the Antitrypanosomally Active Sponge-Associated Bacterium Actinokineospora sp. Strain EG49.</title>
        <authorList>
            <person name="Harjes J."/>
            <person name="Ryu T."/>
            <person name="Abdelmohsen U.R."/>
            <person name="Moitinho-Silva L."/>
            <person name="Horn H."/>
            <person name="Ravasi T."/>
            <person name="Hentschel U."/>
        </authorList>
    </citation>
    <scope>NUCLEOTIDE SEQUENCE [LARGE SCALE GENOMIC DNA]</scope>
    <source>
        <strain evidence="2 3">EG49</strain>
    </source>
</reference>
<dbReference type="RefSeq" id="WP_035286611.1">
    <property type="nucleotide sequence ID" value="NZ_AYXG01000185.1"/>
</dbReference>
<dbReference type="SMART" id="SM00849">
    <property type="entry name" value="Lactamase_B"/>
    <property type="match status" value="1"/>
</dbReference>
<dbReference type="AlphaFoldDB" id="W7ISR3"/>
<dbReference type="PATRIC" id="fig|909613.9.peg.4928"/>
<dbReference type="OrthoDB" id="3190691at2"/>
<feature type="domain" description="Metallo-beta-lactamase" evidence="1">
    <location>
        <begin position="7"/>
        <end position="187"/>
    </location>
</feature>
<protein>
    <recommendedName>
        <fullName evidence="1">Metallo-beta-lactamase domain-containing protein</fullName>
    </recommendedName>
</protein>
<sequence length="216" mass="22588">MHITHYGHACVLVDVPGATGSARVLIDPGTYSRDFEDLRDLDLVLITHAHPDHLDADRLRVLLADNPGARVVHGPGAATALAEHAGRTHLAHPGETLTLAGVEIAVTGGEHARIHPDLPGSDNNGYLLAGSLFHPGDALDPPPAPVDTLLVPAGGPWMKLGEGVDYLRSVAPRVAIPIHQAGLAPAHQRMHHHLLGSLAPAGTDVVVLEHAVPHAP</sequence>
<dbReference type="SUPFAM" id="SSF56281">
    <property type="entry name" value="Metallo-hydrolase/oxidoreductase"/>
    <property type="match status" value="1"/>
</dbReference>